<evidence type="ECO:0000256" key="6">
    <source>
        <dbReference type="ARBA" id="ARBA00023004"/>
    </source>
</evidence>
<evidence type="ECO:0000256" key="5">
    <source>
        <dbReference type="ARBA" id="ARBA00023002"/>
    </source>
</evidence>
<organism evidence="8 9">
    <name type="scientific">Aspergillus keveii</name>
    <dbReference type="NCBI Taxonomy" id="714993"/>
    <lineage>
        <taxon>Eukaryota</taxon>
        <taxon>Fungi</taxon>
        <taxon>Dikarya</taxon>
        <taxon>Ascomycota</taxon>
        <taxon>Pezizomycotina</taxon>
        <taxon>Eurotiomycetes</taxon>
        <taxon>Eurotiomycetidae</taxon>
        <taxon>Eurotiales</taxon>
        <taxon>Aspergillaceae</taxon>
        <taxon>Aspergillus</taxon>
        <taxon>Aspergillus subgen. Nidulantes</taxon>
    </lineage>
</organism>
<evidence type="ECO:0000256" key="7">
    <source>
        <dbReference type="ARBA" id="ARBA00023033"/>
    </source>
</evidence>
<protein>
    <submittedName>
        <fullName evidence="8">Cytochrome P450</fullName>
    </submittedName>
</protein>
<dbReference type="InterPro" id="IPR002403">
    <property type="entry name" value="Cyt_P450_E_grp-IV"/>
</dbReference>
<keyword evidence="6" id="KW-0408">Iron</keyword>
<comment type="caution">
    <text evidence="8">The sequence shown here is derived from an EMBL/GenBank/DDBJ whole genome shotgun (WGS) entry which is preliminary data.</text>
</comment>
<gene>
    <name evidence="8" type="ORF">BJX66DRAFT_331091</name>
</gene>
<keyword evidence="5" id="KW-0560">Oxidoreductase</keyword>
<dbReference type="InterPro" id="IPR001128">
    <property type="entry name" value="Cyt_P450"/>
</dbReference>
<dbReference type="Gene3D" id="1.10.630.10">
    <property type="entry name" value="Cytochrome P450"/>
    <property type="match status" value="1"/>
</dbReference>
<evidence type="ECO:0000313" key="8">
    <source>
        <dbReference type="EMBL" id="KAL2782606.1"/>
    </source>
</evidence>
<dbReference type="PANTHER" id="PTHR24304">
    <property type="entry name" value="CYTOCHROME P450 FAMILY 7"/>
    <property type="match status" value="1"/>
</dbReference>
<dbReference type="EMBL" id="JBFTWV010000374">
    <property type="protein sequence ID" value="KAL2782606.1"/>
    <property type="molecule type" value="Genomic_DNA"/>
</dbReference>
<evidence type="ECO:0000256" key="2">
    <source>
        <dbReference type="ARBA" id="ARBA00010617"/>
    </source>
</evidence>
<dbReference type="Proteomes" id="UP001610563">
    <property type="component" value="Unassembled WGS sequence"/>
</dbReference>
<name>A0ABR4FH97_9EURO</name>
<keyword evidence="9" id="KW-1185">Reference proteome</keyword>
<sequence length="491" mass="55531">MLNTLSKLFGCAVLCILTWRIWRFTIRPFFHPDEPKEVPYWIPCISLDLTSIPVKQSNNSRSPFRFTLFGASLYIISDPVDVAEINRHSKAFTLEPLAKDMLLKFGISKPATDRLFLPILKAPRAGHLHATDTIIDLYRQHISPGKELDSFVQGDIIPRIAAILSPTELGLSKGQTWTISLHRICAQALVNGIVRSYYGDIVLQIQPDFAARYMDWERSSWKFLMGLPRFLSKDMLAAKGDMINFFVEYFSLSPDERGHSNYWVSSVERLLRDLDLTIDEIARMFMLHTSSIIGNMYKLSFWLVAHILSDSDLLSSIILEIEPAINRQTQAVDHTYLTENCPMLESLYSEVLRLIVTSPMTRQVSSTSTVGGKTLKEGSKVLIIYRQLHLDLDTWGPTPELLQPDRFLRDKTLKTNVAYRPWGAGKHVCSGRFLAKKAVFAFVALLLGQYEIDMDTVGEQPFPRADLAKASGVASIADGEDVMVSLRRKLA</sequence>
<comment type="cofactor">
    <cofactor evidence="1">
        <name>heme</name>
        <dbReference type="ChEBI" id="CHEBI:30413"/>
    </cofactor>
</comment>
<dbReference type="InterPro" id="IPR036396">
    <property type="entry name" value="Cyt_P450_sf"/>
</dbReference>
<keyword evidence="7" id="KW-0503">Monooxygenase</keyword>
<dbReference type="CDD" id="cd11040">
    <property type="entry name" value="CYP7_CYP8-like"/>
    <property type="match status" value="1"/>
</dbReference>
<evidence type="ECO:0000256" key="1">
    <source>
        <dbReference type="ARBA" id="ARBA00001971"/>
    </source>
</evidence>
<reference evidence="8 9" key="1">
    <citation type="submission" date="2024-07" db="EMBL/GenBank/DDBJ databases">
        <title>Section-level genome sequencing and comparative genomics of Aspergillus sections Usti and Cavernicolus.</title>
        <authorList>
            <consortium name="Lawrence Berkeley National Laboratory"/>
            <person name="Nybo J.L."/>
            <person name="Vesth T.C."/>
            <person name="Theobald S."/>
            <person name="Frisvad J.C."/>
            <person name="Larsen T.O."/>
            <person name="Kjaerboelling I."/>
            <person name="Rothschild-Mancinelli K."/>
            <person name="Lyhne E.K."/>
            <person name="Kogle M.E."/>
            <person name="Barry K."/>
            <person name="Clum A."/>
            <person name="Na H."/>
            <person name="Ledsgaard L."/>
            <person name="Lin J."/>
            <person name="Lipzen A."/>
            <person name="Kuo A."/>
            <person name="Riley R."/>
            <person name="Mondo S."/>
            <person name="Labutti K."/>
            <person name="Haridas S."/>
            <person name="Pangalinan J."/>
            <person name="Salamov A.A."/>
            <person name="Simmons B.A."/>
            <person name="Magnuson J.K."/>
            <person name="Chen J."/>
            <person name="Drula E."/>
            <person name="Henrissat B."/>
            <person name="Wiebenga A."/>
            <person name="Lubbers R.J."/>
            <person name="Gomes A.C."/>
            <person name="Makela M.R."/>
            <person name="Stajich J."/>
            <person name="Grigoriev I.V."/>
            <person name="Mortensen U.H."/>
            <person name="De Vries R.P."/>
            <person name="Baker S.E."/>
            <person name="Andersen M.R."/>
        </authorList>
    </citation>
    <scope>NUCLEOTIDE SEQUENCE [LARGE SCALE GENOMIC DNA]</scope>
    <source>
        <strain evidence="8 9">CBS 209.92</strain>
    </source>
</reference>
<proteinExistence type="inferred from homology"/>
<evidence type="ECO:0000256" key="3">
    <source>
        <dbReference type="ARBA" id="ARBA00022617"/>
    </source>
</evidence>
<comment type="similarity">
    <text evidence="2">Belongs to the cytochrome P450 family.</text>
</comment>
<dbReference type="InterPro" id="IPR050529">
    <property type="entry name" value="CYP450_sterol_14alpha_dmase"/>
</dbReference>
<evidence type="ECO:0000256" key="4">
    <source>
        <dbReference type="ARBA" id="ARBA00022723"/>
    </source>
</evidence>
<dbReference type="Pfam" id="PF00067">
    <property type="entry name" value="p450"/>
    <property type="match status" value="1"/>
</dbReference>
<keyword evidence="3" id="KW-0349">Heme</keyword>
<dbReference type="PANTHER" id="PTHR24304:SF2">
    <property type="entry name" value="24-HYDROXYCHOLESTEROL 7-ALPHA-HYDROXYLASE"/>
    <property type="match status" value="1"/>
</dbReference>
<dbReference type="PRINTS" id="PR00465">
    <property type="entry name" value="EP450IV"/>
</dbReference>
<accession>A0ABR4FH97</accession>
<keyword evidence="4" id="KW-0479">Metal-binding</keyword>
<evidence type="ECO:0000313" key="9">
    <source>
        <dbReference type="Proteomes" id="UP001610563"/>
    </source>
</evidence>
<dbReference type="SUPFAM" id="SSF48264">
    <property type="entry name" value="Cytochrome P450"/>
    <property type="match status" value="1"/>
</dbReference>